<dbReference type="AlphaFoldDB" id="A0A0C9TG50"/>
<name>A0A0C9TG50_SPHS4</name>
<evidence type="ECO:0000313" key="1">
    <source>
        <dbReference type="EMBL" id="KIJ28373.1"/>
    </source>
</evidence>
<dbReference type="Proteomes" id="UP000054279">
    <property type="component" value="Unassembled WGS sequence"/>
</dbReference>
<sequence>MDRYKKMAADLKALKVEDDGEYFFLSTTLNGEADSELDPEALLPAPSMGLNHVQQVKRKSEITTEDRGLAIAPDLRPNKIQRVEVEHSEVVSQTVSQTDITMDNGETTHTVMSSTSTLESQEIITGPFDCGLVAETKEAVIPVKPVQVPAVEEPKKKIGQSSLMFEEKMGINSKDYNEKSCIITGGDGYFRFAALRLQYRWNSKLTNGEWKQAAILYNNPKTDIAERNYDPNHGLPQDNTYRDAAILKRHCQQFEIKVREWKAHYDAGEGGMFTWWKLRQISMLPPEKLASFVADAATVESTVTTTIKTAGPTTTDSKQASDSKKASFCGRCNLEKDGKGRGQNQHAKFNCSDGLPV</sequence>
<gene>
    <name evidence="1" type="ORF">M422DRAFT_270374</name>
</gene>
<dbReference type="EMBL" id="KN837308">
    <property type="protein sequence ID" value="KIJ28373.1"/>
    <property type="molecule type" value="Genomic_DNA"/>
</dbReference>
<organism evidence="1 2">
    <name type="scientific">Sphaerobolus stellatus (strain SS14)</name>
    <dbReference type="NCBI Taxonomy" id="990650"/>
    <lineage>
        <taxon>Eukaryota</taxon>
        <taxon>Fungi</taxon>
        <taxon>Dikarya</taxon>
        <taxon>Basidiomycota</taxon>
        <taxon>Agaricomycotina</taxon>
        <taxon>Agaricomycetes</taxon>
        <taxon>Phallomycetidae</taxon>
        <taxon>Geastrales</taxon>
        <taxon>Sphaerobolaceae</taxon>
        <taxon>Sphaerobolus</taxon>
    </lineage>
</organism>
<evidence type="ECO:0000313" key="2">
    <source>
        <dbReference type="Proteomes" id="UP000054279"/>
    </source>
</evidence>
<reference evidence="1 2" key="1">
    <citation type="submission" date="2014-06" db="EMBL/GenBank/DDBJ databases">
        <title>Evolutionary Origins and Diversification of the Mycorrhizal Mutualists.</title>
        <authorList>
            <consortium name="DOE Joint Genome Institute"/>
            <consortium name="Mycorrhizal Genomics Consortium"/>
            <person name="Kohler A."/>
            <person name="Kuo A."/>
            <person name="Nagy L.G."/>
            <person name="Floudas D."/>
            <person name="Copeland A."/>
            <person name="Barry K.W."/>
            <person name="Cichocki N."/>
            <person name="Veneault-Fourrey C."/>
            <person name="LaButti K."/>
            <person name="Lindquist E.A."/>
            <person name="Lipzen A."/>
            <person name="Lundell T."/>
            <person name="Morin E."/>
            <person name="Murat C."/>
            <person name="Riley R."/>
            <person name="Ohm R."/>
            <person name="Sun H."/>
            <person name="Tunlid A."/>
            <person name="Henrissat B."/>
            <person name="Grigoriev I.V."/>
            <person name="Hibbett D.S."/>
            <person name="Martin F."/>
        </authorList>
    </citation>
    <scope>NUCLEOTIDE SEQUENCE [LARGE SCALE GENOMIC DNA]</scope>
    <source>
        <strain evidence="1 2">SS14</strain>
    </source>
</reference>
<proteinExistence type="predicted"/>
<accession>A0A0C9TG50</accession>
<dbReference type="HOGENOM" id="CLU_776523_0_0_1"/>
<protein>
    <submittedName>
        <fullName evidence="1">Uncharacterized protein</fullName>
    </submittedName>
</protein>
<keyword evidence="2" id="KW-1185">Reference proteome</keyword>